<dbReference type="InterPro" id="IPR006527">
    <property type="entry name" value="F-box-assoc_dom_typ1"/>
</dbReference>
<dbReference type="InterPro" id="IPR050796">
    <property type="entry name" value="SCF_F-box_component"/>
</dbReference>
<reference evidence="3" key="2">
    <citation type="submission" date="2025-08" db="UniProtKB">
        <authorList>
            <consortium name="RefSeq"/>
        </authorList>
    </citation>
    <scope>IDENTIFICATION</scope>
    <source>
        <tissue evidence="3">Leaf</tissue>
    </source>
</reference>
<dbReference type="NCBIfam" id="TIGR01640">
    <property type="entry name" value="F_box_assoc_1"/>
    <property type="match status" value="1"/>
</dbReference>
<dbReference type="InterPro" id="IPR017451">
    <property type="entry name" value="F-box-assoc_interact_dom"/>
</dbReference>
<organism evidence="2 3">
    <name type="scientific">Spinacia oleracea</name>
    <name type="common">Spinach</name>
    <dbReference type="NCBI Taxonomy" id="3562"/>
    <lineage>
        <taxon>Eukaryota</taxon>
        <taxon>Viridiplantae</taxon>
        <taxon>Streptophyta</taxon>
        <taxon>Embryophyta</taxon>
        <taxon>Tracheophyta</taxon>
        <taxon>Spermatophyta</taxon>
        <taxon>Magnoliopsida</taxon>
        <taxon>eudicotyledons</taxon>
        <taxon>Gunneridae</taxon>
        <taxon>Pentapetalae</taxon>
        <taxon>Caryophyllales</taxon>
        <taxon>Chenopodiaceae</taxon>
        <taxon>Chenopodioideae</taxon>
        <taxon>Anserineae</taxon>
        <taxon>Spinacia</taxon>
    </lineage>
</organism>
<proteinExistence type="predicted"/>
<evidence type="ECO:0000259" key="1">
    <source>
        <dbReference type="Pfam" id="PF07734"/>
    </source>
</evidence>
<dbReference type="KEGG" id="soe:110797228"/>
<sequence length="369" mass="42324">MENLIFFLSLPEKECCNLKDLVQLGDGNILALPILVGSCDGLVCLCDKDKNDSKLSLWNPAIDAYREITNPGKVPNVLAYGFGYASSIDDSKIAASFGTPGEKFRGFFVFSVGGMKWKTIVGRFHRRYLPLAVTLDDKALFIDGILYWPPTGYTSRGKAKHMIGFDLNSEKFEEFPWIDDINMYSKVDLFRFKGCLTFRGRDWKNFDVWDFWMLKKVDGSSSWEKLFSVDLTNVSFFCFSETDDKCLVWHFEQFKLIDPCKEALECFRGDVNFCHIAESRDYVESLVSPFVTTNFDEEVNSNETSDSSEDLIMDDKLLQNKRVTVSQAKESDNDEDDDGNESDFEVEYTNLWTMDHCAPKKHMCISKRT</sequence>
<dbReference type="Proteomes" id="UP000813463">
    <property type="component" value="Chromosome 4"/>
</dbReference>
<gene>
    <name evidence="3" type="primary">LOC110797228</name>
</gene>
<feature type="domain" description="F-box associated beta-propeller type 1" evidence="1">
    <location>
        <begin position="36"/>
        <end position="239"/>
    </location>
</feature>
<accession>A0A9R0IYI4</accession>
<dbReference type="PANTHER" id="PTHR31672">
    <property type="entry name" value="BNACNNG10540D PROTEIN"/>
    <property type="match status" value="1"/>
</dbReference>
<dbReference type="GeneID" id="110797228"/>
<dbReference type="PANTHER" id="PTHR31672:SF13">
    <property type="entry name" value="F-BOX PROTEIN CPR30-LIKE"/>
    <property type="match status" value="1"/>
</dbReference>
<protein>
    <recommendedName>
        <fullName evidence="1">F-box associated beta-propeller type 1 domain-containing protein</fullName>
    </recommendedName>
</protein>
<evidence type="ECO:0000313" key="3">
    <source>
        <dbReference type="RefSeq" id="XP_021858013.1"/>
    </source>
</evidence>
<dbReference type="AlphaFoldDB" id="A0A9R0IYI4"/>
<evidence type="ECO:0000313" key="2">
    <source>
        <dbReference type="Proteomes" id="UP000813463"/>
    </source>
</evidence>
<name>A0A9R0IYI4_SPIOL</name>
<dbReference type="Pfam" id="PF07734">
    <property type="entry name" value="FBA_1"/>
    <property type="match status" value="1"/>
</dbReference>
<reference evidence="2" key="1">
    <citation type="journal article" date="2021" name="Nat. Commun.">
        <title>Genomic analyses provide insights into spinach domestication and the genetic basis of agronomic traits.</title>
        <authorList>
            <person name="Cai X."/>
            <person name="Sun X."/>
            <person name="Xu C."/>
            <person name="Sun H."/>
            <person name="Wang X."/>
            <person name="Ge C."/>
            <person name="Zhang Z."/>
            <person name="Wang Q."/>
            <person name="Fei Z."/>
            <person name="Jiao C."/>
            <person name="Wang Q."/>
        </authorList>
    </citation>
    <scope>NUCLEOTIDE SEQUENCE [LARGE SCALE GENOMIC DNA]</scope>
    <source>
        <strain evidence="2">cv. Varoflay</strain>
    </source>
</reference>
<keyword evidence="2" id="KW-1185">Reference proteome</keyword>
<dbReference type="OrthoDB" id="1023042at2759"/>
<dbReference type="RefSeq" id="XP_021858013.1">
    <property type="nucleotide sequence ID" value="XM_022002321.2"/>
</dbReference>